<evidence type="ECO:0000256" key="1">
    <source>
        <dbReference type="ARBA" id="ARBA00004651"/>
    </source>
</evidence>
<dbReference type="PANTHER" id="PTHR48021">
    <property type="match status" value="1"/>
</dbReference>
<evidence type="ECO:0000256" key="6">
    <source>
        <dbReference type="ARBA" id="ARBA00022989"/>
    </source>
</evidence>
<gene>
    <name evidence="10" type="ORF">Fcan01_04160</name>
</gene>
<feature type="transmembrane region" description="Helical" evidence="8">
    <location>
        <begin position="116"/>
        <end position="134"/>
    </location>
</feature>
<dbReference type="InterPro" id="IPR020846">
    <property type="entry name" value="MFS_dom"/>
</dbReference>
<dbReference type="AlphaFoldDB" id="A0A226ERG8"/>
<keyword evidence="5 8" id="KW-0812">Transmembrane</keyword>
<dbReference type="Proteomes" id="UP000198287">
    <property type="component" value="Unassembled WGS sequence"/>
</dbReference>
<feature type="transmembrane region" description="Helical" evidence="8">
    <location>
        <begin position="86"/>
        <end position="104"/>
    </location>
</feature>
<dbReference type="PANTHER" id="PTHR48021:SF1">
    <property type="entry name" value="GH07001P-RELATED"/>
    <property type="match status" value="1"/>
</dbReference>
<feature type="transmembrane region" description="Helical" evidence="8">
    <location>
        <begin position="458"/>
        <end position="477"/>
    </location>
</feature>
<evidence type="ECO:0000256" key="8">
    <source>
        <dbReference type="SAM" id="Phobius"/>
    </source>
</evidence>
<evidence type="ECO:0000313" key="11">
    <source>
        <dbReference type="Proteomes" id="UP000198287"/>
    </source>
</evidence>
<sequence>MDGNDSSDETKETNGTVHSFVFENGHAPNTPIIEGPRAVKRQFYAALSAHLGAFIMATVWSWSSTALPYLRESEDLLGPITIWDEAWIASITFLAGGAGSFAMGTLAQKLGLKKSLIIETVAMFVGWVGVAMATSLTEILIGRFITGFFVAGVGVSTSLIAELSSDGRRGRLNFIFDLMFCAGVLFIYLVGTFFTWKIQAWACSGITVVFFLLLLTLHESPVSSQQKGQDIQAKKALRWARDRENVEEEWNVIRQNVANLENSKNSGASSSWWEQVVSTYFTKQVMKPIFLAIALQFFLQVCGVVPIVCYAVDVFKSAGTEGVHENVSTIVLGLVNLIATIIAFFFVDKFGRRFLMILSELFLTITLGGLAAFLYMRDAHGYFSGQSWAYFPLVCFVVFITFYSFGVGPLPWVLMGEILSPNAKGFSSGVVILAARAFGFLVMFFFKDMILVVGQHGVYLFFAGVCLCGLVFSYFFIPETRKRNMEDIQTDIQQHWFFHRVKYTDSFNPNA</sequence>
<dbReference type="OMA" id="YIFVASM"/>
<protein>
    <submittedName>
        <fullName evidence="10">Facilitated trehalose transporter Tret1</fullName>
    </submittedName>
</protein>
<dbReference type="InterPro" id="IPR003663">
    <property type="entry name" value="Sugar/inositol_transpt"/>
</dbReference>
<dbReference type="InterPro" id="IPR050549">
    <property type="entry name" value="MFS_Trehalose_Transporter"/>
</dbReference>
<dbReference type="SUPFAM" id="SSF103473">
    <property type="entry name" value="MFS general substrate transporter"/>
    <property type="match status" value="1"/>
</dbReference>
<evidence type="ECO:0000259" key="9">
    <source>
        <dbReference type="PROSITE" id="PS50850"/>
    </source>
</evidence>
<feature type="transmembrane region" description="Helical" evidence="8">
    <location>
        <begin position="43"/>
        <end position="63"/>
    </location>
</feature>
<organism evidence="10 11">
    <name type="scientific">Folsomia candida</name>
    <name type="common">Springtail</name>
    <dbReference type="NCBI Taxonomy" id="158441"/>
    <lineage>
        <taxon>Eukaryota</taxon>
        <taxon>Metazoa</taxon>
        <taxon>Ecdysozoa</taxon>
        <taxon>Arthropoda</taxon>
        <taxon>Hexapoda</taxon>
        <taxon>Collembola</taxon>
        <taxon>Entomobryomorpha</taxon>
        <taxon>Isotomoidea</taxon>
        <taxon>Isotomidae</taxon>
        <taxon>Proisotominae</taxon>
        <taxon>Folsomia</taxon>
    </lineage>
</organism>
<feature type="transmembrane region" description="Helical" evidence="8">
    <location>
        <begin position="327"/>
        <end position="347"/>
    </location>
</feature>
<feature type="transmembrane region" description="Helical" evidence="8">
    <location>
        <begin position="172"/>
        <end position="192"/>
    </location>
</feature>
<dbReference type="InterPro" id="IPR036259">
    <property type="entry name" value="MFS_trans_sf"/>
</dbReference>
<dbReference type="PRINTS" id="PR00171">
    <property type="entry name" value="SUGRTRNSPORT"/>
</dbReference>
<feature type="transmembrane region" description="Helical" evidence="8">
    <location>
        <begin position="388"/>
        <end position="414"/>
    </location>
</feature>
<keyword evidence="2" id="KW-0813">Transport</keyword>
<keyword evidence="3" id="KW-1003">Cell membrane</keyword>
<keyword evidence="11" id="KW-1185">Reference proteome</keyword>
<dbReference type="FunFam" id="1.20.1250.20:FF:000218">
    <property type="entry name" value="facilitated trehalose transporter Tret1"/>
    <property type="match status" value="1"/>
</dbReference>
<evidence type="ECO:0000256" key="4">
    <source>
        <dbReference type="ARBA" id="ARBA00022597"/>
    </source>
</evidence>
<dbReference type="EMBL" id="LNIX01000002">
    <property type="protein sequence ID" value="OXA59644.1"/>
    <property type="molecule type" value="Genomic_DNA"/>
</dbReference>
<dbReference type="InterPro" id="IPR005829">
    <property type="entry name" value="Sugar_transporter_CS"/>
</dbReference>
<proteinExistence type="predicted"/>
<dbReference type="GO" id="GO:0005886">
    <property type="term" value="C:plasma membrane"/>
    <property type="evidence" value="ECO:0007669"/>
    <property type="project" value="UniProtKB-SubCell"/>
</dbReference>
<dbReference type="InterPro" id="IPR005828">
    <property type="entry name" value="MFS_sugar_transport-like"/>
</dbReference>
<accession>A0A226ERG8</accession>
<comment type="caution">
    <text evidence="10">The sequence shown here is derived from an EMBL/GenBank/DDBJ whole genome shotgun (WGS) entry which is preliminary data.</text>
</comment>
<dbReference type="Gene3D" id="1.20.1250.20">
    <property type="entry name" value="MFS general substrate transporter like domains"/>
    <property type="match status" value="1"/>
</dbReference>
<evidence type="ECO:0000256" key="7">
    <source>
        <dbReference type="ARBA" id="ARBA00023136"/>
    </source>
</evidence>
<evidence type="ECO:0000313" key="10">
    <source>
        <dbReference type="EMBL" id="OXA59644.1"/>
    </source>
</evidence>
<dbReference type="GO" id="GO:0022857">
    <property type="term" value="F:transmembrane transporter activity"/>
    <property type="evidence" value="ECO:0007669"/>
    <property type="project" value="InterPro"/>
</dbReference>
<evidence type="ECO:0000256" key="3">
    <source>
        <dbReference type="ARBA" id="ARBA00022475"/>
    </source>
</evidence>
<comment type="subcellular location">
    <subcellularLocation>
        <location evidence="1">Cell membrane</location>
        <topology evidence="1">Multi-pass membrane protein</topology>
    </subcellularLocation>
</comment>
<reference evidence="10 11" key="1">
    <citation type="submission" date="2015-12" db="EMBL/GenBank/DDBJ databases">
        <title>The genome of Folsomia candida.</title>
        <authorList>
            <person name="Faddeeva A."/>
            <person name="Derks M.F."/>
            <person name="Anvar Y."/>
            <person name="Smit S."/>
            <person name="Van Straalen N."/>
            <person name="Roelofs D."/>
        </authorList>
    </citation>
    <scope>NUCLEOTIDE SEQUENCE [LARGE SCALE GENOMIC DNA]</scope>
    <source>
        <strain evidence="10 11">VU population</strain>
        <tissue evidence="10">Whole body</tissue>
    </source>
</reference>
<dbReference type="Pfam" id="PF00083">
    <property type="entry name" value="Sugar_tr"/>
    <property type="match status" value="1"/>
</dbReference>
<feature type="transmembrane region" description="Helical" evidence="8">
    <location>
        <begin position="198"/>
        <end position="217"/>
    </location>
</feature>
<keyword evidence="4" id="KW-0762">Sugar transport</keyword>
<feature type="transmembrane region" description="Helical" evidence="8">
    <location>
        <begin position="140"/>
        <end position="160"/>
    </location>
</feature>
<keyword evidence="6 8" id="KW-1133">Transmembrane helix</keyword>
<name>A0A226ERG8_FOLCA</name>
<feature type="transmembrane region" description="Helical" evidence="8">
    <location>
        <begin position="354"/>
        <end position="376"/>
    </location>
</feature>
<feature type="domain" description="Major facilitator superfamily (MFS) profile" evidence="9">
    <location>
        <begin position="41"/>
        <end position="481"/>
    </location>
</feature>
<feature type="transmembrane region" description="Helical" evidence="8">
    <location>
        <begin position="426"/>
        <end position="446"/>
    </location>
</feature>
<evidence type="ECO:0000256" key="2">
    <source>
        <dbReference type="ARBA" id="ARBA00022448"/>
    </source>
</evidence>
<dbReference type="OrthoDB" id="6612291at2759"/>
<feature type="transmembrane region" description="Helical" evidence="8">
    <location>
        <begin position="289"/>
        <end position="315"/>
    </location>
</feature>
<dbReference type="PROSITE" id="PS50850">
    <property type="entry name" value="MFS"/>
    <property type="match status" value="1"/>
</dbReference>
<keyword evidence="7 8" id="KW-0472">Membrane</keyword>
<evidence type="ECO:0000256" key="5">
    <source>
        <dbReference type="ARBA" id="ARBA00022692"/>
    </source>
</evidence>
<dbReference type="PROSITE" id="PS00216">
    <property type="entry name" value="SUGAR_TRANSPORT_1"/>
    <property type="match status" value="1"/>
</dbReference>